<feature type="compositionally biased region" description="Low complexity" evidence="1">
    <location>
        <begin position="14"/>
        <end position="24"/>
    </location>
</feature>
<dbReference type="VEuPathDB" id="FungiDB:BDEG_21575"/>
<organism evidence="3 4">
    <name type="scientific">Batrachochytrium dendrobatidis (strain JEL423)</name>
    <dbReference type="NCBI Taxonomy" id="403673"/>
    <lineage>
        <taxon>Eukaryota</taxon>
        <taxon>Fungi</taxon>
        <taxon>Fungi incertae sedis</taxon>
        <taxon>Chytridiomycota</taxon>
        <taxon>Chytridiomycota incertae sedis</taxon>
        <taxon>Chytridiomycetes</taxon>
        <taxon>Rhizophydiales</taxon>
        <taxon>Rhizophydiales incertae sedis</taxon>
        <taxon>Batrachochytrium</taxon>
    </lineage>
</organism>
<feature type="region of interest" description="Disordered" evidence="1">
    <location>
        <begin position="1"/>
        <end position="24"/>
    </location>
</feature>
<dbReference type="Pfam" id="PF02205">
    <property type="entry name" value="WH2"/>
    <property type="match status" value="1"/>
</dbReference>
<feature type="compositionally biased region" description="Low complexity" evidence="1">
    <location>
        <begin position="55"/>
        <end position="66"/>
    </location>
</feature>
<feature type="region of interest" description="Disordered" evidence="1">
    <location>
        <begin position="38"/>
        <end position="334"/>
    </location>
</feature>
<name>A0A177WBT5_BATDL</name>
<feature type="compositionally biased region" description="Polar residues" evidence="1">
    <location>
        <begin position="105"/>
        <end position="131"/>
    </location>
</feature>
<feature type="compositionally biased region" description="Polar residues" evidence="1">
    <location>
        <begin position="228"/>
        <end position="242"/>
    </location>
</feature>
<dbReference type="EMBL" id="DS022300">
    <property type="protein sequence ID" value="OAJ37568.1"/>
    <property type="molecule type" value="Genomic_DNA"/>
</dbReference>
<dbReference type="STRING" id="403673.A0A177WBT5"/>
<proteinExistence type="predicted"/>
<reference evidence="3 4" key="1">
    <citation type="submission" date="2006-10" db="EMBL/GenBank/DDBJ databases">
        <title>The Genome Sequence of Batrachochytrium dendrobatidis JEL423.</title>
        <authorList>
            <consortium name="The Broad Institute Genome Sequencing Platform"/>
            <person name="Birren B."/>
            <person name="Lander E."/>
            <person name="Galagan J."/>
            <person name="Cuomo C."/>
            <person name="Devon K."/>
            <person name="Jaffe D."/>
            <person name="Butler J."/>
            <person name="Alvarez P."/>
            <person name="Gnerre S."/>
            <person name="Grabherr M."/>
            <person name="Kleber M."/>
            <person name="Mauceli E."/>
            <person name="Brockman W."/>
            <person name="Young S."/>
            <person name="LaButti K."/>
            <person name="Sykes S."/>
            <person name="DeCaprio D."/>
            <person name="Crawford M."/>
            <person name="Koehrsen M."/>
            <person name="Engels R."/>
            <person name="Montgomery P."/>
            <person name="Pearson M."/>
            <person name="Howarth C."/>
            <person name="Larson L."/>
            <person name="White J."/>
            <person name="O'Leary S."/>
            <person name="Kodira C."/>
            <person name="Zeng Q."/>
            <person name="Yandava C."/>
            <person name="Alvarado L."/>
            <person name="Longcore J."/>
            <person name="James T."/>
        </authorList>
    </citation>
    <scope>NUCLEOTIDE SEQUENCE [LARGE SCALE GENOMIC DNA]</scope>
    <source>
        <strain evidence="3 4">JEL423</strain>
    </source>
</reference>
<accession>A0A177WBT5</accession>
<gene>
    <name evidence="3" type="ORF">BDEG_21575</name>
</gene>
<feature type="compositionally biased region" description="Pro residues" evidence="1">
    <location>
        <begin position="1"/>
        <end position="13"/>
    </location>
</feature>
<dbReference type="PROSITE" id="PS51082">
    <property type="entry name" value="WH2"/>
    <property type="match status" value="1"/>
</dbReference>
<sequence>MPPAPPPPPPPPSRAAASEAPAPSNALLKSIEKGARLKKTVTNDRSSPLVDVPKSGSSQIGSSSMGNPVVRPPGGGAFQPEPSSGPQLGGLFAGGMPKLKKTGITHGNSPGNNSFQSTPVLRPTTASSGFSGNRFANGMGASNDNGATFQGRASVRKPNEASPPPVASRVAPPIPSSAQRSPPPPPRPSHLASDSLPSTSRASVVPPSHSASRLQAAPPSPPARPKNLSGNTSPRTSTTNYQKPPVYGVASLKPPNFPDSAPRPSDVSGRGSRANSVSGSATEVDGRWVFKTDLPPARHFPSGDAPSNRVNRAPPPPPSRSSINRRPPPPPPPR</sequence>
<evidence type="ECO:0000256" key="1">
    <source>
        <dbReference type="SAM" id="MobiDB-lite"/>
    </source>
</evidence>
<dbReference type="OrthoDB" id="2160478at2759"/>
<evidence type="ECO:0000313" key="3">
    <source>
        <dbReference type="EMBL" id="OAJ37568.1"/>
    </source>
</evidence>
<dbReference type="GO" id="GO:0003779">
    <property type="term" value="F:actin binding"/>
    <property type="evidence" value="ECO:0007669"/>
    <property type="project" value="InterPro"/>
</dbReference>
<dbReference type="AlphaFoldDB" id="A0A177WBT5"/>
<evidence type="ECO:0000259" key="2">
    <source>
        <dbReference type="PROSITE" id="PS51082"/>
    </source>
</evidence>
<protein>
    <recommendedName>
        <fullName evidence="2">WH2 domain-containing protein</fullName>
    </recommendedName>
</protein>
<feature type="domain" description="WH2" evidence="2">
    <location>
        <begin position="23"/>
        <end position="40"/>
    </location>
</feature>
<reference evidence="3 4" key="2">
    <citation type="submission" date="2016-05" db="EMBL/GenBank/DDBJ databases">
        <title>Lineage-specific infection strategies underlie the spectrum of fungal disease in amphibians.</title>
        <authorList>
            <person name="Cuomo C.A."/>
            <person name="Farrer R.A."/>
            <person name="James T."/>
            <person name="Longcore J."/>
            <person name="Birren B."/>
        </authorList>
    </citation>
    <scope>NUCLEOTIDE SEQUENCE [LARGE SCALE GENOMIC DNA]</scope>
    <source>
        <strain evidence="3 4">JEL423</strain>
    </source>
</reference>
<dbReference type="Proteomes" id="UP000077115">
    <property type="component" value="Unassembled WGS sequence"/>
</dbReference>
<evidence type="ECO:0000313" key="4">
    <source>
        <dbReference type="Proteomes" id="UP000077115"/>
    </source>
</evidence>
<dbReference type="InterPro" id="IPR003124">
    <property type="entry name" value="WH2_dom"/>
</dbReference>
<feature type="compositionally biased region" description="Low complexity" evidence="1">
    <location>
        <begin position="167"/>
        <end position="180"/>
    </location>
</feature>